<evidence type="ECO:0000313" key="2">
    <source>
        <dbReference type="Proteomes" id="UP001623348"/>
    </source>
</evidence>
<evidence type="ECO:0000313" key="1">
    <source>
        <dbReference type="EMBL" id="GAB0186576.1"/>
    </source>
</evidence>
<gene>
    <name evidence="1" type="ORF">GRJ2_001122900</name>
</gene>
<name>A0ABC9WMZ0_GRUJA</name>
<dbReference type="PANTHER" id="PTHR33395:SF22">
    <property type="entry name" value="REVERSE TRANSCRIPTASE DOMAIN-CONTAINING PROTEIN"/>
    <property type="match status" value="1"/>
</dbReference>
<protein>
    <submittedName>
        <fullName evidence="1">Uncharacterized protein</fullName>
    </submittedName>
</protein>
<dbReference type="Gene3D" id="3.60.10.10">
    <property type="entry name" value="Endonuclease/exonuclease/phosphatase"/>
    <property type="match status" value="1"/>
</dbReference>
<comment type="caution">
    <text evidence="1">The sequence shown here is derived from an EMBL/GenBank/DDBJ whole genome shotgun (WGS) entry which is preliminary data.</text>
</comment>
<sequence>MKTGEYLDECKGLYVNAYSMGNKQEELETCARLQGYDLIGIMETWWDGSYDWSVGMVGYRLFRKDRQGRQGGGVTLYVNDQLECMELCLGMDENPTESLWFRIKGKAGMGDTIVEVCCRPPNQEDQVDEAFY</sequence>
<keyword evidence="2" id="KW-1185">Reference proteome</keyword>
<accession>A0ABC9WMZ0</accession>
<dbReference type="AlphaFoldDB" id="A0ABC9WMZ0"/>
<proteinExistence type="predicted"/>
<dbReference type="Proteomes" id="UP001623348">
    <property type="component" value="Unassembled WGS sequence"/>
</dbReference>
<reference evidence="1 2" key="1">
    <citation type="submission" date="2024-06" db="EMBL/GenBank/DDBJ databases">
        <title>The draft genome of Grus japonensis, version 3.</title>
        <authorList>
            <person name="Nabeshima K."/>
            <person name="Suzuki S."/>
            <person name="Onuma M."/>
        </authorList>
    </citation>
    <scope>NUCLEOTIDE SEQUENCE [LARGE SCALE GENOMIC DNA]</scope>
    <source>
        <strain evidence="1 2">451A</strain>
    </source>
</reference>
<dbReference type="PANTHER" id="PTHR33395">
    <property type="entry name" value="TRANSCRIPTASE, PUTATIVE-RELATED-RELATED"/>
    <property type="match status" value="1"/>
</dbReference>
<dbReference type="InterPro" id="IPR036691">
    <property type="entry name" value="Endo/exonu/phosph_ase_sf"/>
</dbReference>
<dbReference type="SUPFAM" id="SSF56219">
    <property type="entry name" value="DNase I-like"/>
    <property type="match status" value="1"/>
</dbReference>
<organism evidence="1 2">
    <name type="scientific">Grus japonensis</name>
    <name type="common">Japanese crane</name>
    <name type="synonym">Red-crowned crane</name>
    <dbReference type="NCBI Taxonomy" id="30415"/>
    <lineage>
        <taxon>Eukaryota</taxon>
        <taxon>Metazoa</taxon>
        <taxon>Chordata</taxon>
        <taxon>Craniata</taxon>
        <taxon>Vertebrata</taxon>
        <taxon>Euteleostomi</taxon>
        <taxon>Archelosauria</taxon>
        <taxon>Archosauria</taxon>
        <taxon>Dinosauria</taxon>
        <taxon>Saurischia</taxon>
        <taxon>Theropoda</taxon>
        <taxon>Coelurosauria</taxon>
        <taxon>Aves</taxon>
        <taxon>Neognathae</taxon>
        <taxon>Neoaves</taxon>
        <taxon>Gruiformes</taxon>
        <taxon>Gruidae</taxon>
        <taxon>Grus</taxon>
    </lineage>
</organism>
<dbReference type="EMBL" id="BAAFJT010000003">
    <property type="protein sequence ID" value="GAB0186576.1"/>
    <property type="molecule type" value="Genomic_DNA"/>
</dbReference>